<dbReference type="InterPro" id="IPR016166">
    <property type="entry name" value="FAD-bd_PCMH"/>
</dbReference>
<dbReference type="InterPro" id="IPR036318">
    <property type="entry name" value="FAD-bd_PCMH-like_sf"/>
</dbReference>
<keyword evidence="1" id="KW-0285">Flavoprotein</keyword>
<reference evidence="5 6" key="1">
    <citation type="submission" date="2018-12" db="EMBL/GenBank/DDBJ databases">
        <authorList>
            <person name="Li F."/>
        </authorList>
    </citation>
    <scope>NUCLEOTIDE SEQUENCE [LARGE SCALE GENOMIC DNA]</scope>
    <source>
        <strain evidence="5 6">11W25H-1</strain>
    </source>
</reference>
<dbReference type="RefSeq" id="WP_128495674.1">
    <property type="nucleotide sequence ID" value="NZ_RZNB01000005.1"/>
</dbReference>
<evidence type="ECO:0000256" key="1">
    <source>
        <dbReference type="ARBA" id="ARBA00022630"/>
    </source>
</evidence>
<dbReference type="InterPro" id="IPR006094">
    <property type="entry name" value="Oxid_FAD_bind_N"/>
</dbReference>
<dbReference type="InterPro" id="IPR016167">
    <property type="entry name" value="FAD-bd_PCMH_sub1"/>
</dbReference>
<dbReference type="EMBL" id="RZNB01000005">
    <property type="protein sequence ID" value="RWZ49627.1"/>
    <property type="molecule type" value="Genomic_DNA"/>
</dbReference>
<dbReference type="Gene3D" id="1.10.45.10">
    <property type="entry name" value="Vanillyl-alcohol Oxidase, Chain A, domain 4"/>
    <property type="match status" value="1"/>
</dbReference>
<dbReference type="SUPFAM" id="SSF56176">
    <property type="entry name" value="FAD-binding/transporter-associated domain-like"/>
    <property type="match status" value="1"/>
</dbReference>
<dbReference type="InterPro" id="IPR016169">
    <property type="entry name" value="FAD-bd_PCMH_sub2"/>
</dbReference>
<gene>
    <name evidence="5" type="ORF">ELQ90_12775</name>
</gene>
<keyword evidence="3" id="KW-0560">Oxidoreductase</keyword>
<dbReference type="AlphaFoldDB" id="A0A3S5CDT6"/>
<dbReference type="Pfam" id="PF01565">
    <property type="entry name" value="FAD_binding_4"/>
    <property type="match status" value="1"/>
</dbReference>
<dbReference type="GO" id="GO:0016020">
    <property type="term" value="C:membrane"/>
    <property type="evidence" value="ECO:0007669"/>
    <property type="project" value="InterPro"/>
</dbReference>
<evidence type="ECO:0000256" key="2">
    <source>
        <dbReference type="ARBA" id="ARBA00022827"/>
    </source>
</evidence>
<dbReference type="PANTHER" id="PTHR43762">
    <property type="entry name" value="L-GULONOLACTONE OXIDASE"/>
    <property type="match status" value="1"/>
</dbReference>
<feature type="domain" description="FAD-binding PCMH-type" evidence="4">
    <location>
        <begin position="15"/>
        <end position="185"/>
    </location>
</feature>
<comment type="caution">
    <text evidence="5">The sequence shown here is derived from an EMBL/GenBank/DDBJ whole genome shotgun (WGS) entry which is preliminary data.</text>
</comment>
<dbReference type="Pfam" id="PF04030">
    <property type="entry name" value="ALO"/>
    <property type="match status" value="1"/>
</dbReference>
<evidence type="ECO:0000313" key="6">
    <source>
        <dbReference type="Proteomes" id="UP000288547"/>
    </source>
</evidence>
<dbReference type="PROSITE" id="PS51387">
    <property type="entry name" value="FAD_PCMH"/>
    <property type="match status" value="1"/>
</dbReference>
<dbReference type="GO" id="GO:0071949">
    <property type="term" value="F:FAD binding"/>
    <property type="evidence" value="ECO:0007669"/>
    <property type="project" value="InterPro"/>
</dbReference>
<dbReference type="PIRSF" id="PIRSF000136">
    <property type="entry name" value="LGO_GLO"/>
    <property type="match status" value="1"/>
</dbReference>
<sequence>MTATGAAWRNWARTETARPIRVERPSSAGAVQRAVRAAAASGLPLKAAGAGHSFTGIAVATGVLLELDDLSGLVEVDRERRSATILAGTRLSDVSRLLSPHGLALQNLGDIDRQTIAGALSTGTHGTGIGFTGLAGRVRAVTLVTGDGTLRRISADESPELLPAVALALGALGVLVDITVECVDAFVLSAVEAREPFAETVQAAEARARVSDHFEFYWFPHTDAALTKTNTRLPAGSRRQPLPRARRWFDDDVMANGVYRAVCATGVVVPAVVPTLNRAATRLTGSRRFTDHSHRVFTTTRSVRFAEMEYGIPVSELPAVLAEIRALIDIERWRISFPLEVRFAAADDLWLSTASGRETAYVAVHRYYRDAHTEYFRAVEEVFRRHGGRPHWGKIHYLGADELRELYPRFDDFVALRNDLDPKRVFANPYLDRVLGA</sequence>
<name>A0A3S5CDT6_9MICO</name>
<dbReference type="NCBIfam" id="TIGR01679">
    <property type="entry name" value="bact_FAD_ox"/>
    <property type="match status" value="1"/>
</dbReference>
<dbReference type="SUPFAM" id="SSF55103">
    <property type="entry name" value="FAD-linked oxidases, C-terminal domain"/>
    <property type="match status" value="1"/>
</dbReference>
<dbReference type="InterPro" id="IPR007173">
    <property type="entry name" value="ALO_C"/>
</dbReference>
<evidence type="ECO:0000259" key="4">
    <source>
        <dbReference type="PROSITE" id="PS51387"/>
    </source>
</evidence>
<dbReference type="GO" id="GO:0080049">
    <property type="term" value="F:L-gulono-1,4-lactone dehydrogenase activity"/>
    <property type="evidence" value="ECO:0007669"/>
    <property type="project" value="TreeGrafter"/>
</dbReference>
<dbReference type="PANTHER" id="PTHR43762:SF1">
    <property type="entry name" value="D-ARABINONO-1,4-LACTONE OXIDASE"/>
    <property type="match status" value="1"/>
</dbReference>
<organism evidence="5 6">
    <name type="scientific">Labedella phragmitis</name>
    <dbReference type="NCBI Taxonomy" id="2498849"/>
    <lineage>
        <taxon>Bacteria</taxon>
        <taxon>Bacillati</taxon>
        <taxon>Actinomycetota</taxon>
        <taxon>Actinomycetes</taxon>
        <taxon>Micrococcales</taxon>
        <taxon>Microbacteriaceae</taxon>
        <taxon>Labedella</taxon>
    </lineage>
</organism>
<dbReference type="InterPro" id="IPR010031">
    <property type="entry name" value="FAD_lactone_oxidase-like"/>
</dbReference>
<dbReference type="Gene3D" id="3.30.70.2520">
    <property type="match status" value="1"/>
</dbReference>
<evidence type="ECO:0000256" key="3">
    <source>
        <dbReference type="ARBA" id="ARBA00023002"/>
    </source>
</evidence>
<dbReference type="InterPro" id="IPR016164">
    <property type="entry name" value="FAD-linked_Oxase-like_C"/>
</dbReference>
<evidence type="ECO:0000313" key="5">
    <source>
        <dbReference type="EMBL" id="RWZ49627.1"/>
    </source>
</evidence>
<dbReference type="InterPro" id="IPR016171">
    <property type="entry name" value="Vanillyl_alc_oxidase_C-sub2"/>
</dbReference>
<keyword evidence="6" id="KW-1185">Reference proteome</keyword>
<dbReference type="OrthoDB" id="9800184at2"/>
<protein>
    <submittedName>
        <fullName evidence="5">FAD-binding protein</fullName>
    </submittedName>
</protein>
<dbReference type="Proteomes" id="UP000288547">
    <property type="component" value="Unassembled WGS sequence"/>
</dbReference>
<keyword evidence="2" id="KW-0274">FAD</keyword>
<proteinExistence type="predicted"/>
<dbReference type="GO" id="GO:0003885">
    <property type="term" value="F:D-arabinono-1,4-lactone oxidase activity"/>
    <property type="evidence" value="ECO:0007669"/>
    <property type="project" value="InterPro"/>
</dbReference>
<dbReference type="Gene3D" id="3.30.465.10">
    <property type="match status" value="1"/>
</dbReference>
<dbReference type="Gene3D" id="3.30.43.10">
    <property type="entry name" value="Uridine Diphospho-n-acetylenolpyruvylglucosamine Reductase, domain 2"/>
    <property type="match status" value="1"/>
</dbReference>
<accession>A0A3S5CDT6</accession>